<sequence length="141" mass="16496">MELKIRREFTVLSTESLNFGYKFFPHFGIELPPQEQGRSVLVSFRVKRNERISSQQHRWACSKSLRSPAICGKDYAKQSLMPSTLRNENSCQTINFEGRKRPKPAMELKIGREFTVLSTESFNFGYKFFHHFGIELLWTAI</sequence>
<reference evidence="1 2" key="1">
    <citation type="submission" date="2021-06" db="EMBL/GenBank/DDBJ databases">
        <title>Caerostris darwini draft genome.</title>
        <authorList>
            <person name="Kono N."/>
            <person name="Arakawa K."/>
        </authorList>
    </citation>
    <scope>NUCLEOTIDE SEQUENCE [LARGE SCALE GENOMIC DNA]</scope>
</reference>
<proteinExistence type="predicted"/>
<gene>
    <name evidence="1" type="ORF">CDAR_448731</name>
</gene>
<dbReference type="Proteomes" id="UP001054837">
    <property type="component" value="Unassembled WGS sequence"/>
</dbReference>
<dbReference type="AlphaFoldDB" id="A0AAV4QKQ5"/>
<name>A0AAV4QKQ5_9ARAC</name>
<protein>
    <submittedName>
        <fullName evidence="1">Uncharacterized protein</fullName>
    </submittedName>
</protein>
<evidence type="ECO:0000313" key="1">
    <source>
        <dbReference type="EMBL" id="GIY10005.1"/>
    </source>
</evidence>
<comment type="caution">
    <text evidence="1">The sequence shown here is derived from an EMBL/GenBank/DDBJ whole genome shotgun (WGS) entry which is preliminary data.</text>
</comment>
<keyword evidence="2" id="KW-1185">Reference proteome</keyword>
<accession>A0AAV4QKQ5</accession>
<organism evidence="1 2">
    <name type="scientific">Caerostris darwini</name>
    <dbReference type="NCBI Taxonomy" id="1538125"/>
    <lineage>
        <taxon>Eukaryota</taxon>
        <taxon>Metazoa</taxon>
        <taxon>Ecdysozoa</taxon>
        <taxon>Arthropoda</taxon>
        <taxon>Chelicerata</taxon>
        <taxon>Arachnida</taxon>
        <taxon>Araneae</taxon>
        <taxon>Araneomorphae</taxon>
        <taxon>Entelegynae</taxon>
        <taxon>Araneoidea</taxon>
        <taxon>Araneidae</taxon>
        <taxon>Caerostris</taxon>
    </lineage>
</organism>
<dbReference type="EMBL" id="BPLQ01004695">
    <property type="protein sequence ID" value="GIY10005.1"/>
    <property type="molecule type" value="Genomic_DNA"/>
</dbReference>
<evidence type="ECO:0000313" key="2">
    <source>
        <dbReference type="Proteomes" id="UP001054837"/>
    </source>
</evidence>